<evidence type="ECO:0000313" key="3">
    <source>
        <dbReference type="Proteomes" id="UP001549920"/>
    </source>
</evidence>
<evidence type="ECO:0000256" key="1">
    <source>
        <dbReference type="SAM" id="Phobius"/>
    </source>
</evidence>
<name>A0ABR3HPY2_LOXSC</name>
<accession>A0ABR3HPY2</accession>
<keyword evidence="1" id="KW-0812">Transmembrane</keyword>
<feature type="transmembrane region" description="Helical" evidence="1">
    <location>
        <begin position="133"/>
        <end position="154"/>
    </location>
</feature>
<proteinExistence type="predicted"/>
<keyword evidence="1" id="KW-1133">Transmembrane helix</keyword>
<evidence type="ECO:0000313" key="2">
    <source>
        <dbReference type="EMBL" id="KAL0878600.1"/>
    </source>
</evidence>
<feature type="transmembrane region" description="Helical" evidence="1">
    <location>
        <begin position="75"/>
        <end position="98"/>
    </location>
</feature>
<sequence>MTRKFLFCFPLRAGNIVFGYIVITICIAVIAYNLYELGLTLVSNANESNERFRNFENLESIFGTSKDELVRTVTMAYSISYISIGLALLLFSVMFTCGAHKANQCLVSTFFVYSFFHLFFTIALIVWEALSAGWVQLGLIALSDLLLIVCLFSVKYLMEAIRTGHIYSRPGEVLYKY</sequence>
<dbReference type="Proteomes" id="UP001549920">
    <property type="component" value="Unassembled WGS sequence"/>
</dbReference>
<keyword evidence="3" id="KW-1185">Reference proteome</keyword>
<organism evidence="2 3">
    <name type="scientific">Loxostege sticticalis</name>
    <name type="common">Beet webworm moth</name>
    <dbReference type="NCBI Taxonomy" id="481309"/>
    <lineage>
        <taxon>Eukaryota</taxon>
        <taxon>Metazoa</taxon>
        <taxon>Ecdysozoa</taxon>
        <taxon>Arthropoda</taxon>
        <taxon>Hexapoda</taxon>
        <taxon>Insecta</taxon>
        <taxon>Pterygota</taxon>
        <taxon>Neoptera</taxon>
        <taxon>Endopterygota</taxon>
        <taxon>Lepidoptera</taxon>
        <taxon>Glossata</taxon>
        <taxon>Ditrysia</taxon>
        <taxon>Pyraloidea</taxon>
        <taxon>Crambidae</taxon>
        <taxon>Pyraustinae</taxon>
        <taxon>Loxostege</taxon>
    </lineage>
</organism>
<reference evidence="2 3" key="1">
    <citation type="submission" date="2024-06" db="EMBL/GenBank/DDBJ databases">
        <title>A chromosome-level genome assembly of beet webworm, Loxostege sticticalis.</title>
        <authorList>
            <person name="Zhang Y."/>
        </authorList>
    </citation>
    <scope>NUCLEOTIDE SEQUENCE [LARGE SCALE GENOMIC DNA]</scope>
    <source>
        <strain evidence="2">AQ026</strain>
        <tissue evidence="2">Whole body</tissue>
    </source>
</reference>
<feature type="transmembrane region" description="Helical" evidence="1">
    <location>
        <begin position="12"/>
        <end position="35"/>
    </location>
</feature>
<protein>
    <submittedName>
        <fullName evidence="2">Uncharacterized protein</fullName>
    </submittedName>
</protein>
<dbReference type="EMBL" id="JBEUOH010000015">
    <property type="protein sequence ID" value="KAL0878600.1"/>
    <property type="molecule type" value="Genomic_DNA"/>
</dbReference>
<gene>
    <name evidence="2" type="ORF">ABMA27_003680</name>
</gene>
<comment type="caution">
    <text evidence="2">The sequence shown here is derived from an EMBL/GenBank/DDBJ whole genome shotgun (WGS) entry which is preliminary data.</text>
</comment>
<feature type="transmembrane region" description="Helical" evidence="1">
    <location>
        <begin position="105"/>
        <end position="127"/>
    </location>
</feature>
<keyword evidence="1" id="KW-0472">Membrane</keyword>